<accession>A0ABW6WWH0</accession>
<dbReference type="EMBL" id="JBIAZU010000012">
    <property type="protein sequence ID" value="MFF5297628.1"/>
    <property type="molecule type" value="Genomic_DNA"/>
</dbReference>
<keyword evidence="1" id="KW-0472">Membrane</keyword>
<proteinExistence type="predicted"/>
<feature type="transmembrane region" description="Helical" evidence="1">
    <location>
        <begin position="407"/>
        <end position="428"/>
    </location>
</feature>
<gene>
    <name evidence="2" type="ORF">ACFY35_50050</name>
</gene>
<keyword evidence="1" id="KW-1133">Transmembrane helix</keyword>
<keyword evidence="1" id="KW-0812">Transmembrane</keyword>
<feature type="transmembrane region" description="Helical" evidence="1">
    <location>
        <begin position="26"/>
        <end position="47"/>
    </location>
</feature>
<evidence type="ECO:0008006" key="4">
    <source>
        <dbReference type="Google" id="ProtNLM"/>
    </source>
</evidence>
<keyword evidence="3" id="KW-1185">Reference proteome</keyword>
<name>A0ABW6WWH0_9ACTN</name>
<protein>
    <recommendedName>
        <fullName evidence="4">Secreted protein</fullName>
    </recommendedName>
</protein>
<evidence type="ECO:0000313" key="2">
    <source>
        <dbReference type="EMBL" id="MFF5297628.1"/>
    </source>
</evidence>
<reference evidence="2 3" key="1">
    <citation type="submission" date="2024-10" db="EMBL/GenBank/DDBJ databases">
        <title>The Natural Products Discovery Center: Release of the First 8490 Sequenced Strains for Exploring Actinobacteria Biosynthetic Diversity.</title>
        <authorList>
            <person name="Kalkreuter E."/>
            <person name="Kautsar S.A."/>
            <person name="Yang D."/>
            <person name="Bader C.D."/>
            <person name="Teijaro C.N."/>
            <person name="Fluegel L."/>
            <person name="Davis C.M."/>
            <person name="Simpson J.R."/>
            <person name="Lauterbach L."/>
            <person name="Steele A.D."/>
            <person name="Gui C."/>
            <person name="Meng S."/>
            <person name="Li G."/>
            <person name="Viehrig K."/>
            <person name="Ye F."/>
            <person name="Su P."/>
            <person name="Kiefer A.F."/>
            <person name="Nichols A."/>
            <person name="Cepeda A.J."/>
            <person name="Yan W."/>
            <person name="Fan B."/>
            <person name="Jiang Y."/>
            <person name="Adhikari A."/>
            <person name="Zheng C.-J."/>
            <person name="Schuster L."/>
            <person name="Cowan T.M."/>
            <person name="Smanski M.J."/>
            <person name="Chevrette M.G."/>
            <person name="De Carvalho L.P.S."/>
            <person name="Shen B."/>
        </authorList>
    </citation>
    <scope>NUCLEOTIDE SEQUENCE [LARGE SCALE GENOMIC DNA]</scope>
    <source>
        <strain evidence="2 3">NPDC000087</strain>
    </source>
</reference>
<feature type="transmembrane region" description="Helical" evidence="1">
    <location>
        <begin position="233"/>
        <end position="253"/>
    </location>
</feature>
<organism evidence="2 3">
    <name type="scientific">Paractinoplanes globisporus</name>
    <dbReference type="NCBI Taxonomy" id="113565"/>
    <lineage>
        <taxon>Bacteria</taxon>
        <taxon>Bacillati</taxon>
        <taxon>Actinomycetota</taxon>
        <taxon>Actinomycetes</taxon>
        <taxon>Micromonosporales</taxon>
        <taxon>Micromonosporaceae</taxon>
        <taxon>Paractinoplanes</taxon>
    </lineage>
</organism>
<dbReference type="Proteomes" id="UP001602245">
    <property type="component" value="Unassembled WGS sequence"/>
</dbReference>
<sequence length="436" mass="46875">MPAVIEATRTMARRAVRPETPARLRLWVAVTILTATLLLAGLSLLMARVQDQVRIIGDEAAPQAATAADLYFALSDMDAQVARMVLTAGDDALAGSQIDALGTYQERSRQVDADLQKSLTTSTTEADRAAVLTLLDHLAVYRERVWQTLTAGDAAPGYYTQATNTLHLDLLPAAQALRDASEQRLSDAYAGKRVTQVLAVTVAIVLGGALLVLLIALQVWLARRFRRVLNPALLGATVLTVGLVLPAIAVLVLQGQRLGEARDDSLTPFLRLSQARAVSYDAAADTSRYLISSRLAYYDDDFKKKSACLSGTDCETALPVVAGGPDVSPFESDQVVSRWQAYARDHQKIVALAAAGKNDEAIGALTGIKRGDAAFDFTYYDAAVGEIAAARKADFDRAMDDVSTLMTGWAVIPLVAMGLVIVLVPVAVRKRFAEYR</sequence>
<evidence type="ECO:0000256" key="1">
    <source>
        <dbReference type="SAM" id="Phobius"/>
    </source>
</evidence>
<comment type="caution">
    <text evidence="2">The sequence shown here is derived from an EMBL/GenBank/DDBJ whole genome shotgun (WGS) entry which is preliminary data.</text>
</comment>
<evidence type="ECO:0000313" key="3">
    <source>
        <dbReference type="Proteomes" id="UP001602245"/>
    </source>
</evidence>
<dbReference type="RefSeq" id="WP_157296312.1">
    <property type="nucleotide sequence ID" value="NZ_JBIAZU010000012.1"/>
</dbReference>
<feature type="transmembrane region" description="Helical" evidence="1">
    <location>
        <begin position="197"/>
        <end position="221"/>
    </location>
</feature>